<gene>
    <name evidence="1" type="ORF">L497_1385</name>
</gene>
<name>A0A158M8S7_9BORD</name>
<evidence type="ECO:0000313" key="2">
    <source>
        <dbReference type="Proteomes" id="UP000026682"/>
    </source>
</evidence>
<comment type="caution">
    <text evidence="1">The sequence shown here is derived from an EMBL/GenBank/DDBJ whole genome shotgun (WGS) entry which is preliminary data.</text>
</comment>
<dbReference type="EMBL" id="JFZZ01000023">
    <property type="protein sequence ID" value="KAK97683.1"/>
    <property type="molecule type" value="Genomic_DNA"/>
</dbReference>
<organism evidence="1 2">
    <name type="scientific">Bordetella holmesii CDC-H585-BH</name>
    <dbReference type="NCBI Taxonomy" id="1331206"/>
    <lineage>
        <taxon>Bacteria</taxon>
        <taxon>Pseudomonadati</taxon>
        <taxon>Pseudomonadota</taxon>
        <taxon>Betaproteobacteria</taxon>
        <taxon>Burkholderiales</taxon>
        <taxon>Alcaligenaceae</taxon>
        <taxon>Bordetella</taxon>
    </lineage>
</organism>
<dbReference type="Proteomes" id="UP000026682">
    <property type="component" value="Unassembled WGS sequence"/>
</dbReference>
<sequence>MRMLLAAGGPSLSVNIQTITNGNNHDTNCLHDGIFAAASGHSFAQA</sequence>
<dbReference type="AlphaFoldDB" id="A0A158M8S7"/>
<accession>A0A158M8S7</accession>
<protein>
    <submittedName>
        <fullName evidence="1">Uncharacterized protein</fullName>
    </submittedName>
</protein>
<reference evidence="1 2" key="1">
    <citation type="submission" date="2014-03" db="EMBL/GenBank/DDBJ databases">
        <title>Genome sequence of Bordetella holmseii.</title>
        <authorList>
            <person name="Harvill E."/>
            <person name="Goodfield L.L."/>
            <person name="Ivanov Y."/>
            <person name="Meyer J.A."/>
            <person name="Newth C."/>
            <person name="Cassiday P."/>
            <person name="Tondella M.L."/>
            <person name="Liao P."/>
            <person name="Zimmerman J."/>
            <person name="Meert K."/>
            <person name="Wessel D."/>
            <person name="Berger J."/>
            <person name="Dean J.M."/>
            <person name="Holubkov R."/>
            <person name="Burr J."/>
            <person name="Liu T."/>
            <person name="Brinkac L.M."/>
            <person name="Sanka R."/>
            <person name="Kim M."/>
            <person name="Losada L."/>
        </authorList>
    </citation>
    <scope>NUCLEOTIDE SEQUENCE [LARGE SCALE GENOMIC DNA]</scope>
    <source>
        <strain evidence="1 2">CDC-H585-BH</strain>
    </source>
</reference>
<evidence type="ECO:0000313" key="1">
    <source>
        <dbReference type="EMBL" id="KAK97683.1"/>
    </source>
</evidence>
<proteinExistence type="predicted"/>